<feature type="transmembrane region" description="Helical" evidence="1">
    <location>
        <begin position="23"/>
        <end position="42"/>
    </location>
</feature>
<proteinExistence type="predicted"/>
<dbReference type="AlphaFoldDB" id="A0A4Z1JC32"/>
<sequence>MCANTQHLDEDIIYLPEPLILKIQIFKLFFLAFILFATNSVAMRLNYSAKYENGTVATYTSKSAGRIPDSVGYKIIANIQTWSGGKYTVTRREEQNLITVKNVVPAPDKGTGSDQVKEMQSIVNKNIK</sequence>
<reference evidence="2 3" key="1">
    <citation type="submission" date="2017-12" db="EMBL/GenBank/DDBJ databases">
        <title>Comparative genomics of Botrytis spp.</title>
        <authorList>
            <person name="Valero-Jimenez C.A."/>
            <person name="Tapia P."/>
            <person name="Veloso J."/>
            <person name="Silva-Moreno E."/>
            <person name="Staats M."/>
            <person name="Valdes J.H."/>
            <person name="Van Kan J.A.L."/>
        </authorList>
    </citation>
    <scope>NUCLEOTIDE SEQUENCE [LARGE SCALE GENOMIC DNA]</scope>
    <source>
        <strain evidence="2 3">Be9601</strain>
    </source>
</reference>
<accession>A0A4Z1JC32</accession>
<evidence type="ECO:0000313" key="2">
    <source>
        <dbReference type="EMBL" id="TGO70804.1"/>
    </source>
</evidence>
<evidence type="ECO:0000313" key="3">
    <source>
        <dbReference type="Proteomes" id="UP000297229"/>
    </source>
</evidence>
<dbReference type="Proteomes" id="UP000297229">
    <property type="component" value="Unassembled WGS sequence"/>
</dbReference>
<keyword evidence="1" id="KW-0812">Transmembrane</keyword>
<keyword evidence="1" id="KW-0472">Membrane</keyword>
<name>A0A4Z1JC32_9HELO</name>
<protein>
    <submittedName>
        <fullName evidence="2">Uncharacterized protein</fullName>
    </submittedName>
</protein>
<gene>
    <name evidence="2" type="ORF">BELL_0663g00060</name>
</gene>
<comment type="caution">
    <text evidence="2">The sequence shown here is derived from an EMBL/GenBank/DDBJ whole genome shotgun (WGS) entry which is preliminary data.</text>
</comment>
<dbReference type="EMBL" id="PQXM01000661">
    <property type="protein sequence ID" value="TGO70804.1"/>
    <property type="molecule type" value="Genomic_DNA"/>
</dbReference>
<keyword evidence="1" id="KW-1133">Transmembrane helix</keyword>
<evidence type="ECO:0000256" key="1">
    <source>
        <dbReference type="SAM" id="Phobius"/>
    </source>
</evidence>
<keyword evidence="3" id="KW-1185">Reference proteome</keyword>
<organism evidence="2 3">
    <name type="scientific">Botrytis elliptica</name>
    <dbReference type="NCBI Taxonomy" id="278938"/>
    <lineage>
        <taxon>Eukaryota</taxon>
        <taxon>Fungi</taxon>
        <taxon>Dikarya</taxon>
        <taxon>Ascomycota</taxon>
        <taxon>Pezizomycotina</taxon>
        <taxon>Leotiomycetes</taxon>
        <taxon>Helotiales</taxon>
        <taxon>Sclerotiniaceae</taxon>
        <taxon>Botrytis</taxon>
    </lineage>
</organism>